<gene>
    <name evidence="1" type="ORF">OP8BY_1118</name>
</gene>
<evidence type="ECO:0008006" key="3">
    <source>
        <dbReference type="Google" id="ProtNLM"/>
    </source>
</evidence>
<evidence type="ECO:0000313" key="1">
    <source>
        <dbReference type="EMBL" id="RFT15008.1"/>
    </source>
</evidence>
<evidence type="ECO:0000313" key="2">
    <source>
        <dbReference type="Proteomes" id="UP000257323"/>
    </source>
</evidence>
<dbReference type="EMBL" id="QUAH01000014">
    <property type="protein sequence ID" value="RFT15008.1"/>
    <property type="molecule type" value="Genomic_DNA"/>
</dbReference>
<accession>A0A3E2BJT5</accession>
<dbReference type="AlphaFoldDB" id="A0A3E2BJT5"/>
<name>A0A3E2BJT5_9BACT</name>
<dbReference type="PANTHER" id="PTHR36120:SF1">
    <property type="entry name" value="L-FUCOSE ISOMERASE C-TERMINAL DOMAIN-CONTAINING PROTEIN"/>
    <property type="match status" value="1"/>
</dbReference>
<dbReference type="Proteomes" id="UP000257323">
    <property type="component" value="Unassembled WGS sequence"/>
</dbReference>
<sequence>MREAEEEMARIQWELAALKKKADFPVEFLPVSGVRAASELSQAEADLDQSDAIIVYAAGGWLDIFRKLEETGKELVFFCRHRSGPVYLWYEIISPRYLRQHTDRQALERVDDSDVVIDSQDELLWRLRSLCGLRNTVGSGIIAVGGPDAWAQPPGVVPKLVEQKWKFDIKTVSYDELGRIITEARRDSAAVKRAERRASDYLKLPGTRLETGLDFVRNAFLLEDVFVALMKRAGCRAITINACMGTIMPIAETTACLTLSLLNDAGYLAFCESDFVVIPSGVLLANISGKPVFLNDPTYPHEGIITLAHCTAPRKMDGKSLEPARILTHFESDYGAAPKVEMRRGQVVTNIIPDFEAKRWVGLLGKIEEAPFLPICRSQIEVSFTKDSELLARRMPGFHWMTGYGDYMREVGYALRRVGIAWDTL</sequence>
<organism evidence="1 2">
    <name type="scientific">Candidatus Saccharicenans subterraneus</name>
    <dbReference type="NCBI Taxonomy" id="2508984"/>
    <lineage>
        <taxon>Bacteria</taxon>
        <taxon>Candidatus Aminicenantota</taxon>
        <taxon>Candidatus Aminicenantia</taxon>
        <taxon>Candidatus Aminicenantales</taxon>
        <taxon>Candidatus Saccharicenantaceae</taxon>
        <taxon>Candidatus Saccharicenans</taxon>
    </lineage>
</organism>
<comment type="caution">
    <text evidence="1">The sequence shown here is derived from an EMBL/GenBank/DDBJ whole genome shotgun (WGS) entry which is preliminary data.</text>
</comment>
<protein>
    <recommendedName>
        <fullName evidence="3">Sugar isomerase</fullName>
    </recommendedName>
</protein>
<proteinExistence type="predicted"/>
<reference evidence="1 2" key="1">
    <citation type="submission" date="2018-08" db="EMBL/GenBank/DDBJ databases">
        <title>Genome analysis of the thermophilic bacterium of the candidate phylum Aminicenantes from deep subsurface aquifer revealed its physiology and ecological role.</title>
        <authorList>
            <person name="Kadnikov V.V."/>
            <person name="Mardanov A.V."/>
            <person name="Beletsky A.V."/>
            <person name="Karnachuk O.V."/>
            <person name="Ravin N.V."/>
        </authorList>
    </citation>
    <scope>NUCLEOTIDE SEQUENCE [LARGE SCALE GENOMIC DNA]</scope>
    <source>
        <strain evidence="1">BY38</strain>
    </source>
</reference>
<dbReference type="PANTHER" id="PTHR36120">
    <property type="entry name" value="FUCOSE ISOMERASE"/>
    <property type="match status" value="1"/>
</dbReference>